<feature type="chain" id="PRO_5046017320" description="Bacterial surface antigen (D15) domain-containing protein" evidence="1">
    <location>
        <begin position="24"/>
        <end position="153"/>
    </location>
</feature>
<evidence type="ECO:0000313" key="3">
    <source>
        <dbReference type="Proteomes" id="UP001385389"/>
    </source>
</evidence>
<organism evidence="2 3">
    <name type="scientific">Pseudodesulfovibrio methanolicus</name>
    <dbReference type="NCBI Taxonomy" id="3126690"/>
    <lineage>
        <taxon>Bacteria</taxon>
        <taxon>Pseudomonadati</taxon>
        <taxon>Thermodesulfobacteriota</taxon>
        <taxon>Desulfovibrionia</taxon>
        <taxon>Desulfovibrionales</taxon>
        <taxon>Desulfovibrionaceae</taxon>
    </lineage>
</organism>
<protein>
    <recommendedName>
        <fullName evidence="4">Bacterial surface antigen (D15) domain-containing protein</fullName>
    </recommendedName>
</protein>
<accession>A0ABZ2IVT5</accession>
<evidence type="ECO:0000256" key="1">
    <source>
        <dbReference type="SAM" id="SignalP"/>
    </source>
</evidence>
<reference evidence="2 3" key="1">
    <citation type="submission" date="2024-03" db="EMBL/GenBank/DDBJ databases">
        <title>Phenotype and Genome Characterization of a Sulfate-Reducing Bacterium Pseudodesulfovibrio sp. strain 5S69, isolated from Petroleum Reservoir in Tatarstan (Russia).</title>
        <authorList>
            <person name="Bidzhieva S.K."/>
            <person name="Kadnikov V."/>
            <person name="Tourova T.P."/>
            <person name="Samigullina S.R."/>
            <person name="Sokolova D.S."/>
            <person name="Poltaraus A.B."/>
            <person name="Avtukh A.N."/>
            <person name="Tereshina V.M."/>
            <person name="Mardanov A.V."/>
            <person name="Nazina T.N."/>
        </authorList>
    </citation>
    <scope>NUCLEOTIDE SEQUENCE [LARGE SCALE GENOMIC DNA]</scope>
    <source>
        <strain evidence="2 3">5S69</strain>
    </source>
</reference>
<evidence type="ECO:0008006" key="4">
    <source>
        <dbReference type="Google" id="ProtNLM"/>
    </source>
</evidence>
<keyword evidence="1" id="KW-0732">Signal</keyword>
<feature type="signal peptide" evidence="1">
    <location>
        <begin position="1"/>
        <end position="23"/>
    </location>
</feature>
<dbReference type="EMBL" id="CP146609">
    <property type="protein sequence ID" value="WWX22775.1"/>
    <property type="molecule type" value="Genomic_DNA"/>
</dbReference>
<gene>
    <name evidence="2" type="ORF">V8V93_00925</name>
</gene>
<keyword evidence="3" id="KW-1185">Reference proteome</keyword>
<dbReference type="Proteomes" id="UP001385389">
    <property type="component" value="Chromosome"/>
</dbReference>
<sequence>MNTLRALTMLIVLAAVAVVPAMASDYVQVPHPTAFRGLAWGTPLSATDGLVPVQKAGFENTYFKRDEPLSFGKAEIMSVAYYFNKDKLYRVGIAYKGRVNQFFLKDMLMQRYGVGRGIGFRYGWMWPDFSIELDYDNDKDTGSLYYTFEGALK</sequence>
<dbReference type="RefSeq" id="WP_338668492.1">
    <property type="nucleotide sequence ID" value="NZ_CP146609.1"/>
</dbReference>
<proteinExistence type="predicted"/>
<evidence type="ECO:0000313" key="2">
    <source>
        <dbReference type="EMBL" id="WWX22775.1"/>
    </source>
</evidence>
<name>A0ABZ2IVT5_9BACT</name>